<dbReference type="PANTHER" id="PTHR43115:SF4">
    <property type="entry name" value="DEHYDROGENASE_REDUCTASE SDR FAMILY MEMBER 11"/>
    <property type="match status" value="1"/>
</dbReference>
<keyword evidence="2" id="KW-0560">Oxidoreductase</keyword>
<dbReference type="Gene3D" id="3.40.50.720">
    <property type="entry name" value="NAD(P)-binding Rossmann-like Domain"/>
    <property type="match status" value="6"/>
</dbReference>
<protein>
    <submittedName>
        <fullName evidence="3">Uncharacterized protein</fullName>
    </submittedName>
</protein>
<reference evidence="3" key="1">
    <citation type="journal article" date="2020" name="J Insects Food Feed">
        <title>The yellow mealworm (Tenebrio molitor) genome: a resource for the emerging insects as food and feed industry.</title>
        <authorList>
            <person name="Eriksson T."/>
            <person name="Andere A."/>
            <person name="Kelstrup H."/>
            <person name="Emery V."/>
            <person name="Picard C."/>
        </authorList>
    </citation>
    <scope>NUCLEOTIDE SEQUENCE</scope>
    <source>
        <strain evidence="3">Stoneville</strain>
        <tissue evidence="3">Whole head</tissue>
    </source>
</reference>
<reference evidence="3" key="2">
    <citation type="submission" date="2021-08" db="EMBL/GenBank/DDBJ databases">
        <authorList>
            <person name="Eriksson T."/>
        </authorList>
    </citation>
    <scope>NUCLEOTIDE SEQUENCE</scope>
    <source>
        <strain evidence="3">Stoneville</strain>
        <tissue evidence="3">Whole head</tissue>
    </source>
</reference>
<dbReference type="InterPro" id="IPR002347">
    <property type="entry name" value="SDR_fam"/>
</dbReference>
<dbReference type="InterPro" id="IPR020904">
    <property type="entry name" value="Sc_DH/Rdtase_CS"/>
</dbReference>
<evidence type="ECO:0000256" key="1">
    <source>
        <dbReference type="ARBA" id="ARBA00006484"/>
    </source>
</evidence>
<evidence type="ECO:0000313" key="3">
    <source>
        <dbReference type="EMBL" id="KAH0815094.1"/>
    </source>
</evidence>
<dbReference type="SUPFAM" id="SSF51735">
    <property type="entry name" value="NAD(P)-binding Rossmann-fold domains"/>
    <property type="match status" value="6"/>
</dbReference>
<dbReference type="FunFam" id="3.40.50.720:FF:000047">
    <property type="entry name" value="NADP-dependent L-serine/L-allo-threonine dehydrogenase"/>
    <property type="match status" value="5"/>
</dbReference>
<proteinExistence type="inferred from homology"/>
<name>A0A8J6LAU3_TENMO</name>
<dbReference type="Pfam" id="PF00106">
    <property type="entry name" value="adh_short"/>
    <property type="match status" value="6"/>
</dbReference>
<dbReference type="PANTHER" id="PTHR43115">
    <property type="entry name" value="DEHYDROGENASE/REDUCTASE SDR FAMILY MEMBER 11"/>
    <property type="match status" value="1"/>
</dbReference>
<organism evidence="3 4">
    <name type="scientific">Tenebrio molitor</name>
    <name type="common">Yellow mealworm beetle</name>
    <dbReference type="NCBI Taxonomy" id="7067"/>
    <lineage>
        <taxon>Eukaryota</taxon>
        <taxon>Metazoa</taxon>
        <taxon>Ecdysozoa</taxon>
        <taxon>Arthropoda</taxon>
        <taxon>Hexapoda</taxon>
        <taxon>Insecta</taxon>
        <taxon>Pterygota</taxon>
        <taxon>Neoptera</taxon>
        <taxon>Endopterygota</taxon>
        <taxon>Coleoptera</taxon>
        <taxon>Polyphaga</taxon>
        <taxon>Cucujiformia</taxon>
        <taxon>Tenebrionidae</taxon>
        <taxon>Tenebrio</taxon>
    </lineage>
</organism>
<dbReference type="Proteomes" id="UP000719412">
    <property type="component" value="Unassembled WGS sequence"/>
</dbReference>
<dbReference type="PRINTS" id="PR00080">
    <property type="entry name" value="SDRFAMILY"/>
</dbReference>
<dbReference type="PROSITE" id="PS00061">
    <property type="entry name" value="ADH_SHORT"/>
    <property type="match status" value="4"/>
</dbReference>
<dbReference type="PRINTS" id="PR00081">
    <property type="entry name" value="GDHRDH"/>
</dbReference>
<keyword evidence="4" id="KW-1185">Reference proteome</keyword>
<evidence type="ECO:0000313" key="4">
    <source>
        <dbReference type="Proteomes" id="UP000719412"/>
    </source>
</evidence>
<comment type="caution">
    <text evidence="3">The sequence shown here is derived from an EMBL/GenBank/DDBJ whole genome shotgun (WGS) entry which is preliminary data.</text>
</comment>
<gene>
    <name evidence="3" type="ORF">GEV33_007697</name>
</gene>
<evidence type="ECO:0000256" key="2">
    <source>
        <dbReference type="ARBA" id="ARBA00023002"/>
    </source>
</evidence>
<dbReference type="InterPro" id="IPR036291">
    <property type="entry name" value="NAD(P)-bd_dom_sf"/>
</dbReference>
<dbReference type="EMBL" id="JABDTM020023564">
    <property type="protein sequence ID" value="KAH0815094.1"/>
    <property type="molecule type" value="Genomic_DNA"/>
</dbReference>
<sequence>MGLCVATREAVKVMKAEKIDGHIIHINSVAGHTVPNFPGSNVYPASKYAVTALTETLRQELNHLGLKIKITSVSPGAVDTEIIQTNNFVIDAELAEEMKKMPLLKSEDVVDSVLTSSSERQCDVSEMVGSMDRWRGKVAIVTGANSGIGAATARQLVDQGLKVAGFDRQCEYMEQVAKKVHDKKGQFHAVKVDMCKEDEIVQAFRWTTDNLGPVHILINSAGVLHNTTLWNGEAEKWKKTFDTNVIGLCIATREAVKIMKAEKIDGHIVHINSICGHNVLDIGRLNVYPASKFAVTALTETLRQEFNRLGLKIKITSVSPGYVGTGLIKADNFETDLQDVQEMKEEPKLRGEDVADSVLYVLSTAPNVQFVKMVVVSLDRWIGKVAIVTGASGGIGAAIAQQLVEEGLQVVGLARRVERVEELAKNLQGKKGKLHGVKADISKEEDIINAFKWTSDNLGPVHILVNNAGVSEKTNLTTEGDTEKWRKVFDTNVMGLCIATREAVKIMKAKNIDGHIIHINSTLGHAVPPFPGLNLYSASKYAVTALTDTLRHELRHLGLKIKTTSVSPGRVATELLHGKGRDPKALEMLKKFPSLQPENIANGVLYVLSTPPDVQIHELTIQPMELFSGTQRICNLSEMVVSMDRWIGKVAIVTGANSGIGAAVAKQLVEKGLIVVGFDRQCELMEQVAKLHDKKGQLHPLKVDICKEDEIQEAFRWTSNNLGPVNILINCAGIAQETTLWNGDTEKWKKTFDTNVIGLCIATREAVKIMKAEKIDGHIVHMNSISGHFVPNIPLFNVYPASKFAVTALTETLRQEFNQLGVKIKITSVSPGRVDTGIVKRNDFDMNSKVIQRMMKSPALNAEDVADSILFILSTPPHVQIHELTIKPIGDTLSSKSNCDVSEMVGSMDRWRGKVAIVTGANSGIGAAIARQLVDQGLKVAGFDRQCEYIEQVGKKVHDKKGQFHAVKVDICKEDEIQEAFRWTCDNLGPVHILINCAGVLHNTTLWNGDAEKWKKTFDTNVIGLCIATREAVKIMKAEKIDGHIVHINSISGHVVLNVRGLNVYPATKCAVTALTETLRQEFNHEGLKIKVTSVSPGNVDTGFTNDCNFRMDSKAAQEMMGAPKLRTQDVADSVLYVLSTAPNVQVHFIRTRPFEKIVKMVISMDRWKGKVAIVTGASAGIGAAIAKQLVEEGLQVVGLARRSERVEELAKKLQGQKGKLYAIKADVSKEEDILEAFKWTSDNVGPVHILVNNAGIVQQTNLIEGDTEKWKKTFDTNVMGLCVATREAVKVMKAEKIDGHIIHINSIAGHTVPNYPGLNVYPASKYAVTALTETLRQELNHLGLKIKITSVSPGTVDTEIIQTNNFVINSKFVEKMKKTLKLNAEDVADSVLYVLSTPRHVQIHELTIKPFGEPV</sequence>
<comment type="similarity">
    <text evidence="1">Belongs to the short-chain dehydrogenases/reductases (SDR) family.</text>
</comment>
<accession>A0A8J6LAU3</accession>
<dbReference type="GO" id="GO:0016616">
    <property type="term" value="F:oxidoreductase activity, acting on the CH-OH group of donors, NAD or NADP as acceptor"/>
    <property type="evidence" value="ECO:0007669"/>
    <property type="project" value="UniProtKB-ARBA"/>
</dbReference>